<comment type="caution">
    <text evidence="4">The sequence shown here is derived from an EMBL/GenBank/DDBJ whole genome shotgun (WGS) entry which is preliminary data.</text>
</comment>
<gene>
    <name evidence="4" type="ORF">DES32_2721</name>
</gene>
<dbReference type="Pfam" id="PF18912">
    <property type="entry name" value="DZR_2"/>
    <property type="match status" value="1"/>
</dbReference>
<dbReference type="PANTHER" id="PTHR47505:SF1">
    <property type="entry name" value="DNA UTILIZATION PROTEIN YHGH"/>
    <property type="match status" value="1"/>
</dbReference>
<name>A0A3D9YRW6_9HYPH</name>
<dbReference type="Gene3D" id="3.40.50.2020">
    <property type="match status" value="1"/>
</dbReference>
<dbReference type="InterPro" id="IPR000836">
    <property type="entry name" value="PRTase_dom"/>
</dbReference>
<dbReference type="Proteomes" id="UP000256900">
    <property type="component" value="Unassembled WGS sequence"/>
</dbReference>
<sequence>MRLLPQARDLVVKTSSTPENLTYAGVMTDVSSATGPATPLLREWATHAWKHGGALASAALDVVFPPSCLVCRTAVAAHGALCPACWRGIGFIEKPYCERLGTPFAYDLGVPGLQSPEAIANPPVYHRARAVARFEDGPVRDLVHRLKYGDRMELAKPLGRWMARAGAELLAEADLLVPVPLHRHRLMWRQFNQAHALAQVVAHLSGKTADPFALKRIKPTRPQVGLSRARRAENVQGAFAVPEAAAVAGRKIVLIDDVLTSGATLNAAARVLLRAGAARVDVLVFARVVGAA</sequence>
<feature type="domain" description="Phosphoribosyltransferase" evidence="2">
    <location>
        <begin position="235"/>
        <end position="286"/>
    </location>
</feature>
<dbReference type="Pfam" id="PF00156">
    <property type="entry name" value="Pribosyltran"/>
    <property type="match status" value="1"/>
</dbReference>
<evidence type="ECO:0000313" key="4">
    <source>
        <dbReference type="EMBL" id="REF84611.1"/>
    </source>
</evidence>
<dbReference type="PANTHER" id="PTHR47505">
    <property type="entry name" value="DNA UTILIZATION PROTEIN YHGH"/>
    <property type="match status" value="1"/>
</dbReference>
<evidence type="ECO:0000256" key="1">
    <source>
        <dbReference type="ARBA" id="ARBA00008007"/>
    </source>
</evidence>
<dbReference type="AlphaFoldDB" id="A0A3D9YRW6"/>
<evidence type="ECO:0000259" key="2">
    <source>
        <dbReference type="Pfam" id="PF00156"/>
    </source>
</evidence>
<dbReference type="InterPro" id="IPR051910">
    <property type="entry name" value="ComF/GntX_DNA_util-trans"/>
</dbReference>
<reference evidence="4 5" key="1">
    <citation type="submission" date="2018-08" db="EMBL/GenBank/DDBJ databases">
        <title>Genomic Encyclopedia of Type Strains, Phase IV (KMG-IV): sequencing the most valuable type-strain genomes for metagenomic binning, comparative biology and taxonomic classification.</title>
        <authorList>
            <person name="Goeker M."/>
        </authorList>
    </citation>
    <scope>NUCLEOTIDE SEQUENCE [LARGE SCALE GENOMIC DNA]</scope>
    <source>
        <strain evidence="4 5">BW863</strain>
    </source>
</reference>
<accession>A0A3D9YRW6</accession>
<dbReference type="InterPro" id="IPR029057">
    <property type="entry name" value="PRTase-like"/>
</dbReference>
<organism evidence="4 5">
    <name type="scientific">Methylovirgula ligni</name>
    <dbReference type="NCBI Taxonomy" id="569860"/>
    <lineage>
        <taxon>Bacteria</taxon>
        <taxon>Pseudomonadati</taxon>
        <taxon>Pseudomonadota</taxon>
        <taxon>Alphaproteobacteria</taxon>
        <taxon>Hyphomicrobiales</taxon>
        <taxon>Beijerinckiaceae</taxon>
        <taxon>Methylovirgula</taxon>
    </lineage>
</organism>
<feature type="domain" description="Double zinc ribbon" evidence="3">
    <location>
        <begin position="59"/>
        <end position="107"/>
    </location>
</feature>
<dbReference type="InterPro" id="IPR044005">
    <property type="entry name" value="DZR_2"/>
</dbReference>
<protein>
    <submittedName>
        <fullName evidence="4">ComF family protein</fullName>
    </submittedName>
</protein>
<evidence type="ECO:0000259" key="3">
    <source>
        <dbReference type="Pfam" id="PF18912"/>
    </source>
</evidence>
<keyword evidence="5" id="KW-1185">Reference proteome</keyword>
<dbReference type="EMBL" id="QUMO01000004">
    <property type="protein sequence ID" value="REF84611.1"/>
    <property type="molecule type" value="Genomic_DNA"/>
</dbReference>
<dbReference type="SUPFAM" id="SSF53271">
    <property type="entry name" value="PRTase-like"/>
    <property type="match status" value="1"/>
</dbReference>
<comment type="similarity">
    <text evidence="1">Belongs to the ComF/GntX family.</text>
</comment>
<proteinExistence type="inferred from homology"/>
<evidence type="ECO:0000313" key="5">
    <source>
        <dbReference type="Proteomes" id="UP000256900"/>
    </source>
</evidence>
<dbReference type="CDD" id="cd06223">
    <property type="entry name" value="PRTases_typeI"/>
    <property type="match status" value="1"/>
</dbReference>